<dbReference type="GO" id="GO:0005886">
    <property type="term" value="C:plasma membrane"/>
    <property type="evidence" value="ECO:0007669"/>
    <property type="project" value="UniProtKB-SubCell"/>
</dbReference>
<gene>
    <name evidence="12" type="ORF">ThesuDRAFT_00266</name>
</gene>
<comment type="subcellular location">
    <subcellularLocation>
        <location evidence="1">Bacterial flagellum basal body</location>
    </subcellularLocation>
    <subcellularLocation>
        <location evidence="2">Cell membrane</location>
        <topology evidence="2">Peripheral membrane protein</topology>
    </subcellularLocation>
</comment>
<dbReference type="Pfam" id="PF02154">
    <property type="entry name" value="FliM"/>
    <property type="match status" value="1"/>
</dbReference>
<dbReference type="GO" id="GO:0050918">
    <property type="term" value="P:positive chemotaxis"/>
    <property type="evidence" value="ECO:0007669"/>
    <property type="project" value="TreeGrafter"/>
</dbReference>
<evidence type="ECO:0000256" key="8">
    <source>
        <dbReference type="ARBA" id="ARBA00023136"/>
    </source>
</evidence>
<dbReference type="STRING" id="867903.ThesuDRAFT_00266"/>
<keyword evidence="7" id="KW-0283">Flagellar rotation</keyword>
<feature type="domain" description="Flagellar motor switch protein FliN-like C-terminal" evidence="11">
    <location>
        <begin position="233"/>
        <end position="302"/>
    </location>
</feature>
<dbReference type="Gene3D" id="3.40.1550.10">
    <property type="entry name" value="CheC-like"/>
    <property type="match status" value="1"/>
</dbReference>
<keyword evidence="5" id="KW-1003">Cell membrane</keyword>
<evidence type="ECO:0000256" key="1">
    <source>
        <dbReference type="ARBA" id="ARBA00004117"/>
    </source>
</evidence>
<dbReference type="InterPro" id="IPR036429">
    <property type="entry name" value="SpoA-like_sf"/>
</dbReference>
<dbReference type="CDD" id="cd17908">
    <property type="entry name" value="FliM"/>
    <property type="match status" value="1"/>
</dbReference>
<reference evidence="12" key="2">
    <citation type="submission" date="2012-10" db="EMBL/GenBank/DDBJ databases">
        <title>Improved high-quality draft of Thermaerobacter subterraneus C21, DSM 13965.</title>
        <authorList>
            <consortium name="DOE Joint Genome Institute"/>
            <person name="Eisen J."/>
            <person name="Huntemann M."/>
            <person name="Wei C.-L."/>
            <person name="Han J."/>
            <person name="Detter J.C."/>
            <person name="Han C."/>
            <person name="Tapia R."/>
            <person name="Chen A."/>
            <person name="Kyrpides N."/>
            <person name="Mavromatis K."/>
            <person name="Markowitz V."/>
            <person name="Szeto E."/>
            <person name="Ivanova N."/>
            <person name="Mikhailova N."/>
            <person name="Ovchinnikova G."/>
            <person name="Pagani I."/>
            <person name="Pati A."/>
            <person name="Goodwin L."/>
            <person name="Nordberg H.P."/>
            <person name="Cantor M.N."/>
            <person name="Hua S.X."/>
            <person name="Woyke T."/>
            <person name="Eisen J."/>
            <person name="Klenk H.-P."/>
        </authorList>
    </citation>
    <scope>NUCLEOTIDE SEQUENCE [LARGE SCALE GENOMIC DNA]</scope>
    <source>
        <strain evidence="12">DSM 13965</strain>
    </source>
</reference>
<comment type="similarity">
    <text evidence="3">Belongs to the FliM family.</text>
</comment>
<keyword evidence="8" id="KW-0472">Membrane</keyword>
<protein>
    <recommendedName>
        <fullName evidence="4 10">Flagellar motor switch protein FliM</fullName>
    </recommendedName>
</protein>
<dbReference type="NCBIfam" id="TIGR01397">
    <property type="entry name" value="fliM_switch"/>
    <property type="match status" value="1"/>
</dbReference>
<evidence type="ECO:0000256" key="6">
    <source>
        <dbReference type="ARBA" id="ARBA00022500"/>
    </source>
</evidence>
<dbReference type="SUPFAM" id="SSF103039">
    <property type="entry name" value="CheC-like"/>
    <property type="match status" value="1"/>
</dbReference>
<dbReference type="Gene3D" id="2.30.330.10">
    <property type="entry name" value="SpoA-like"/>
    <property type="match status" value="1"/>
</dbReference>
<dbReference type="Proteomes" id="UP000005710">
    <property type="component" value="Unassembled WGS sequence"/>
</dbReference>
<evidence type="ECO:0000259" key="11">
    <source>
        <dbReference type="Pfam" id="PF01052"/>
    </source>
</evidence>
<evidence type="ECO:0000313" key="13">
    <source>
        <dbReference type="Proteomes" id="UP000005710"/>
    </source>
</evidence>
<sequence length="321" mass="35156">MNQGVRRKGVRRAPVVRLYDFRRPDKFSKEQLRTLAMVHENVARLATGFLSGQLRTVVEVAVLEVEETTYGEFITGLSNPTVLAVFNLPPLESSAVMDVEPSIAFPMVDRLFGGPGTGAATGRGLTEIETVVMRAILQGLLGSVAEGWSQLVQVQGELVTVAANPLFVQVQAPNEIVVRVVLSVRFGQQEGAWRICLPYPLLEPLLPRLAVHQYYARETRSQARSREQWEEGLRQVPLPVQVVLGRAQLTVRQLLDLAPGHVLPLDTRAGSLVDILVGGRLKFRGLPGQHGQRLAVQVVERVEEERGHGHGRVGDAVAGGN</sequence>
<keyword evidence="9" id="KW-0975">Bacterial flagellum</keyword>
<keyword evidence="6" id="KW-0145">Chemotaxis</keyword>
<dbReference type="EMBL" id="AENY02000005">
    <property type="protein sequence ID" value="EKP93671.1"/>
    <property type="molecule type" value="Genomic_DNA"/>
</dbReference>
<name>K6QBF1_9FIRM</name>
<dbReference type="HOGENOM" id="CLU_052646_0_0_9"/>
<dbReference type="PRINTS" id="PR00955">
    <property type="entry name" value="FLGMOTORFLIM"/>
</dbReference>
<dbReference type="InterPro" id="IPR028976">
    <property type="entry name" value="CheC-like_sf"/>
</dbReference>
<evidence type="ECO:0000256" key="3">
    <source>
        <dbReference type="ARBA" id="ARBA00011049"/>
    </source>
</evidence>
<dbReference type="AlphaFoldDB" id="K6QBF1"/>
<keyword evidence="13" id="KW-1185">Reference proteome</keyword>
<dbReference type="PANTHER" id="PTHR30034">
    <property type="entry name" value="FLAGELLAR MOTOR SWITCH PROTEIN FLIM"/>
    <property type="match status" value="1"/>
</dbReference>
<proteinExistence type="inferred from homology"/>
<evidence type="ECO:0000256" key="9">
    <source>
        <dbReference type="ARBA" id="ARBA00023143"/>
    </source>
</evidence>
<dbReference type="InterPro" id="IPR001543">
    <property type="entry name" value="FliN-like_C"/>
</dbReference>
<dbReference type="InterPro" id="IPR001689">
    <property type="entry name" value="Flag_FliM"/>
</dbReference>
<comment type="caution">
    <text evidence="12">The sequence shown here is derived from an EMBL/GenBank/DDBJ whole genome shotgun (WGS) entry which is preliminary data.</text>
</comment>
<dbReference type="Pfam" id="PF01052">
    <property type="entry name" value="FliMN_C"/>
    <property type="match status" value="1"/>
</dbReference>
<dbReference type="SUPFAM" id="SSF101801">
    <property type="entry name" value="Surface presentation of antigens (SPOA)"/>
    <property type="match status" value="1"/>
</dbReference>
<evidence type="ECO:0000313" key="12">
    <source>
        <dbReference type="EMBL" id="EKP93671.1"/>
    </source>
</evidence>
<evidence type="ECO:0000256" key="2">
    <source>
        <dbReference type="ARBA" id="ARBA00004202"/>
    </source>
</evidence>
<dbReference type="PANTHER" id="PTHR30034:SF6">
    <property type="entry name" value="YOP PROTEINS TRANSLOCATION PROTEIN Q"/>
    <property type="match status" value="1"/>
</dbReference>
<dbReference type="eggNOG" id="COG1868">
    <property type="taxonomic scope" value="Bacteria"/>
</dbReference>
<dbReference type="PIRSF" id="PIRSF002888">
    <property type="entry name" value="FliM"/>
    <property type="match status" value="1"/>
</dbReference>
<organism evidence="12 13">
    <name type="scientific">Thermaerobacter subterraneus DSM 13965</name>
    <dbReference type="NCBI Taxonomy" id="867903"/>
    <lineage>
        <taxon>Bacteria</taxon>
        <taxon>Bacillati</taxon>
        <taxon>Bacillota</taxon>
        <taxon>Clostridia</taxon>
        <taxon>Eubacteriales</taxon>
        <taxon>Clostridiales Family XVII. Incertae Sedis</taxon>
        <taxon>Thermaerobacter</taxon>
    </lineage>
</organism>
<evidence type="ECO:0000256" key="10">
    <source>
        <dbReference type="NCBIfam" id="TIGR01397"/>
    </source>
</evidence>
<evidence type="ECO:0000256" key="7">
    <source>
        <dbReference type="ARBA" id="ARBA00022779"/>
    </source>
</evidence>
<accession>K6QBF1</accession>
<evidence type="ECO:0000256" key="4">
    <source>
        <dbReference type="ARBA" id="ARBA00021898"/>
    </source>
</evidence>
<dbReference type="GO" id="GO:0003774">
    <property type="term" value="F:cytoskeletal motor activity"/>
    <property type="evidence" value="ECO:0007669"/>
    <property type="project" value="InterPro"/>
</dbReference>
<keyword evidence="12" id="KW-0969">Cilium</keyword>
<dbReference type="OrthoDB" id="9806941at2"/>
<keyword evidence="12" id="KW-0282">Flagellum</keyword>
<keyword evidence="12" id="KW-0966">Cell projection</keyword>
<dbReference type="GO" id="GO:0009425">
    <property type="term" value="C:bacterial-type flagellum basal body"/>
    <property type="evidence" value="ECO:0007669"/>
    <property type="project" value="UniProtKB-SubCell"/>
</dbReference>
<evidence type="ECO:0000256" key="5">
    <source>
        <dbReference type="ARBA" id="ARBA00022475"/>
    </source>
</evidence>
<dbReference type="RefSeq" id="WP_006904964.1">
    <property type="nucleotide sequence ID" value="NZ_JH976536.1"/>
</dbReference>
<reference evidence="12" key="1">
    <citation type="submission" date="2010-10" db="EMBL/GenBank/DDBJ databases">
        <authorList>
            <consortium name="US DOE Joint Genome Institute (JGI-PGF)"/>
            <person name="Lucas S."/>
            <person name="Copeland A."/>
            <person name="Lapidus A."/>
            <person name="Bruce D."/>
            <person name="Goodwin L."/>
            <person name="Pitluck S."/>
            <person name="Kyrpides N."/>
            <person name="Mavromatis K."/>
            <person name="Detter J.C."/>
            <person name="Han C."/>
            <person name="Land M."/>
            <person name="Hauser L."/>
            <person name="Markowitz V."/>
            <person name="Cheng J.-F."/>
            <person name="Hugenholtz P."/>
            <person name="Woyke T."/>
            <person name="Wu D."/>
            <person name="Pukall R."/>
            <person name="Wahrenburg C."/>
            <person name="Brambilla E."/>
            <person name="Klenk H.-P."/>
            <person name="Eisen J.A."/>
        </authorList>
    </citation>
    <scope>NUCLEOTIDE SEQUENCE [LARGE SCALE GENOMIC DNA]</scope>
    <source>
        <strain evidence="12">DSM 13965</strain>
    </source>
</reference>
<dbReference type="GO" id="GO:0071978">
    <property type="term" value="P:bacterial-type flagellum-dependent swarming motility"/>
    <property type="evidence" value="ECO:0007669"/>
    <property type="project" value="TreeGrafter"/>
</dbReference>